<comment type="subcellular location">
    <subcellularLocation>
        <location evidence="1">Membrane</location>
        <topology evidence="1">Multi-pass membrane protein</topology>
    </subcellularLocation>
</comment>
<dbReference type="InterPro" id="IPR011701">
    <property type="entry name" value="MFS"/>
</dbReference>
<name>A0A9W9EVP2_9EURO</name>
<keyword evidence="4 6" id="KW-0472">Membrane</keyword>
<dbReference type="EMBL" id="JAPQKH010000007">
    <property type="protein sequence ID" value="KAJ5088837.1"/>
    <property type="molecule type" value="Genomic_DNA"/>
</dbReference>
<evidence type="ECO:0000256" key="4">
    <source>
        <dbReference type="ARBA" id="ARBA00023136"/>
    </source>
</evidence>
<evidence type="ECO:0000256" key="6">
    <source>
        <dbReference type="SAM" id="Phobius"/>
    </source>
</evidence>
<evidence type="ECO:0000259" key="7">
    <source>
        <dbReference type="PROSITE" id="PS50850"/>
    </source>
</evidence>
<feature type="transmembrane region" description="Helical" evidence="6">
    <location>
        <begin position="238"/>
        <end position="260"/>
    </location>
</feature>
<dbReference type="Gene3D" id="1.20.1250.20">
    <property type="entry name" value="MFS general substrate transporter like domains"/>
    <property type="match status" value="1"/>
</dbReference>
<dbReference type="InterPro" id="IPR036259">
    <property type="entry name" value="MFS_trans_sf"/>
</dbReference>
<feature type="transmembrane region" description="Helical" evidence="6">
    <location>
        <begin position="478"/>
        <end position="496"/>
    </location>
</feature>
<dbReference type="OrthoDB" id="5086884at2759"/>
<comment type="caution">
    <text evidence="8">The sequence shown here is derived from an EMBL/GenBank/DDBJ whole genome shotgun (WGS) entry which is preliminary data.</text>
</comment>
<dbReference type="InterPro" id="IPR020846">
    <property type="entry name" value="MFS_dom"/>
</dbReference>
<feature type="transmembrane region" description="Helical" evidence="6">
    <location>
        <begin position="401"/>
        <end position="426"/>
    </location>
</feature>
<reference evidence="8" key="2">
    <citation type="journal article" date="2023" name="IMA Fungus">
        <title>Comparative genomic study of the Penicillium genus elucidates a diverse pangenome and 15 lateral gene transfer events.</title>
        <authorList>
            <person name="Petersen C."/>
            <person name="Sorensen T."/>
            <person name="Nielsen M.R."/>
            <person name="Sondergaard T.E."/>
            <person name="Sorensen J.L."/>
            <person name="Fitzpatrick D.A."/>
            <person name="Frisvad J.C."/>
            <person name="Nielsen K.L."/>
        </authorList>
    </citation>
    <scope>NUCLEOTIDE SEQUENCE</scope>
    <source>
        <strain evidence="8">IBT 30069</strain>
    </source>
</reference>
<dbReference type="GO" id="GO:0016020">
    <property type="term" value="C:membrane"/>
    <property type="evidence" value="ECO:0007669"/>
    <property type="project" value="UniProtKB-SubCell"/>
</dbReference>
<feature type="transmembrane region" description="Helical" evidence="6">
    <location>
        <begin position="347"/>
        <end position="369"/>
    </location>
</feature>
<dbReference type="SUPFAM" id="SSF103473">
    <property type="entry name" value="MFS general substrate transporter"/>
    <property type="match status" value="1"/>
</dbReference>
<dbReference type="Proteomes" id="UP001149165">
    <property type="component" value="Unassembled WGS sequence"/>
</dbReference>
<evidence type="ECO:0000256" key="1">
    <source>
        <dbReference type="ARBA" id="ARBA00004141"/>
    </source>
</evidence>
<evidence type="ECO:0000256" key="3">
    <source>
        <dbReference type="ARBA" id="ARBA00022989"/>
    </source>
</evidence>
<dbReference type="PROSITE" id="PS50850">
    <property type="entry name" value="MFS"/>
    <property type="match status" value="1"/>
</dbReference>
<feature type="transmembrane region" description="Helical" evidence="6">
    <location>
        <begin position="206"/>
        <end position="226"/>
    </location>
</feature>
<feature type="domain" description="Major facilitator superfamily (MFS) profile" evidence="7">
    <location>
        <begin position="51"/>
        <end position="500"/>
    </location>
</feature>
<evidence type="ECO:0000313" key="8">
    <source>
        <dbReference type="EMBL" id="KAJ5088837.1"/>
    </source>
</evidence>
<gene>
    <name evidence="8" type="ORF">N7456_012453</name>
</gene>
<feature type="transmembrane region" description="Helical" evidence="6">
    <location>
        <begin position="41"/>
        <end position="66"/>
    </location>
</feature>
<keyword evidence="9" id="KW-1185">Reference proteome</keyword>
<feature type="transmembrane region" description="Helical" evidence="6">
    <location>
        <begin position="376"/>
        <end position="395"/>
    </location>
</feature>
<feature type="transmembrane region" description="Helical" evidence="6">
    <location>
        <begin position="86"/>
        <end position="105"/>
    </location>
</feature>
<dbReference type="Pfam" id="PF07690">
    <property type="entry name" value="MFS_1"/>
    <property type="match status" value="1"/>
</dbReference>
<evidence type="ECO:0000256" key="5">
    <source>
        <dbReference type="SAM" id="MobiDB-lite"/>
    </source>
</evidence>
<reference evidence="8" key="1">
    <citation type="submission" date="2022-11" db="EMBL/GenBank/DDBJ databases">
        <authorList>
            <person name="Petersen C."/>
        </authorList>
    </citation>
    <scope>NUCLEOTIDE SEQUENCE</scope>
    <source>
        <strain evidence="8">IBT 30069</strain>
    </source>
</reference>
<dbReference type="PANTHER" id="PTHR42718">
    <property type="entry name" value="MAJOR FACILITATOR SUPERFAMILY MULTIDRUG TRANSPORTER MFSC"/>
    <property type="match status" value="1"/>
</dbReference>
<accession>A0A9W9EVP2</accession>
<organism evidence="8 9">
    <name type="scientific">Penicillium angulare</name>
    <dbReference type="NCBI Taxonomy" id="116970"/>
    <lineage>
        <taxon>Eukaryota</taxon>
        <taxon>Fungi</taxon>
        <taxon>Dikarya</taxon>
        <taxon>Ascomycota</taxon>
        <taxon>Pezizomycotina</taxon>
        <taxon>Eurotiomycetes</taxon>
        <taxon>Eurotiomycetidae</taxon>
        <taxon>Eurotiales</taxon>
        <taxon>Aspergillaceae</taxon>
        <taxon>Penicillium</taxon>
    </lineage>
</organism>
<feature type="compositionally biased region" description="Basic and acidic residues" evidence="5">
    <location>
        <begin position="507"/>
        <end position="528"/>
    </location>
</feature>
<feature type="transmembrane region" description="Helical" evidence="6">
    <location>
        <begin position="175"/>
        <end position="194"/>
    </location>
</feature>
<keyword evidence="3 6" id="KW-1133">Transmembrane helix</keyword>
<proteinExistence type="predicted"/>
<feature type="transmembrane region" description="Helical" evidence="6">
    <location>
        <begin position="438"/>
        <end position="458"/>
    </location>
</feature>
<evidence type="ECO:0000256" key="2">
    <source>
        <dbReference type="ARBA" id="ARBA00022692"/>
    </source>
</evidence>
<dbReference type="PANTHER" id="PTHR42718:SF36">
    <property type="entry name" value="MULTIDRUG TRANSPORTER, PUTATIVE (AFU_ORTHOLOGUE AFUA_4G13820)-RELATED"/>
    <property type="match status" value="1"/>
</dbReference>
<dbReference type="Gene3D" id="1.20.1720.10">
    <property type="entry name" value="Multidrug resistance protein D"/>
    <property type="match status" value="1"/>
</dbReference>
<dbReference type="AlphaFoldDB" id="A0A9W9EVP2"/>
<feature type="transmembrane region" description="Helical" evidence="6">
    <location>
        <begin position="272"/>
        <end position="293"/>
    </location>
</feature>
<feature type="transmembrane region" description="Helical" evidence="6">
    <location>
        <begin position="314"/>
        <end position="335"/>
    </location>
</feature>
<dbReference type="GO" id="GO:0022857">
    <property type="term" value="F:transmembrane transporter activity"/>
    <property type="evidence" value="ECO:0007669"/>
    <property type="project" value="InterPro"/>
</dbReference>
<feature type="transmembrane region" description="Helical" evidence="6">
    <location>
        <begin position="138"/>
        <end position="163"/>
    </location>
</feature>
<feature type="region of interest" description="Disordered" evidence="5">
    <location>
        <begin position="506"/>
        <end position="528"/>
    </location>
</feature>
<keyword evidence="2 6" id="KW-0812">Transmembrane</keyword>
<feature type="transmembrane region" description="Helical" evidence="6">
    <location>
        <begin position="112"/>
        <end position="132"/>
    </location>
</feature>
<evidence type="ECO:0000313" key="9">
    <source>
        <dbReference type="Proteomes" id="UP001149165"/>
    </source>
</evidence>
<sequence length="528" mass="57828">MSHDIPSASATLGMPQVQTDIEQPSNMDFDMEKLGRERPKIFSSLFSEICFCFSIVMSQILAEFYITGSNVLTPILVEELHIPTASTIWPTTALSLVICATLLIFGRLTDMYGGYFVYNAGAIWLCISSIIAGFSQTWLMLIFFRACQGLALGALLPSGMMILGSTYRPGPRKNLVFALYGACAALGFFVGFFVSGLAGQYLSWRWYFFIGAILSAIMGVSAIFSVPRDYAEKRQLGIRMDWAGLVLSIVGATFLVFSIADCSYAPNGWRTPYIPVFLCLGVISLAAFAYVEGWVVRNPLLPGNVFHTKYMKPLLIALIFLYGSLGIFLLYGVLYMSEFMGASPLQIVAWTVPMAVGGLILSVTGGFILHKVSGTILIIISCLGYVGSGLLFAVIPIGGNYWAYVFPAMICGTIAIDISFNIANIFITTMIPKSKQGIAGALPYCTMHMGIAIMLGFADIVETQTKHLGERESYKAVFWFQSGLAIVGLIIAVFFVRIKNAQSELTADEKQQRDTRDESETPPRKEVV</sequence>
<protein>
    <recommendedName>
        <fullName evidence="7">Major facilitator superfamily (MFS) profile domain-containing protein</fullName>
    </recommendedName>
</protein>
<dbReference type="FunFam" id="1.20.1250.20:FF:000447">
    <property type="entry name" value="MFS multidrug transporter, putative"/>
    <property type="match status" value="1"/>
</dbReference>